<evidence type="ECO:0000313" key="2">
    <source>
        <dbReference type="EMBL" id="KAH0458337.1"/>
    </source>
</evidence>
<feature type="region of interest" description="Disordered" evidence="1">
    <location>
        <begin position="92"/>
        <end position="174"/>
    </location>
</feature>
<organism evidence="2 3">
    <name type="scientific">Dendrobium chrysotoxum</name>
    <name type="common">Orchid</name>
    <dbReference type="NCBI Taxonomy" id="161865"/>
    <lineage>
        <taxon>Eukaryota</taxon>
        <taxon>Viridiplantae</taxon>
        <taxon>Streptophyta</taxon>
        <taxon>Embryophyta</taxon>
        <taxon>Tracheophyta</taxon>
        <taxon>Spermatophyta</taxon>
        <taxon>Magnoliopsida</taxon>
        <taxon>Liliopsida</taxon>
        <taxon>Asparagales</taxon>
        <taxon>Orchidaceae</taxon>
        <taxon>Epidendroideae</taxon>
        <taxon>Malaxideae</taxon>
        <taxon>Dendrobiinae</taxon>
        <taxon>Dendrobium</taxon>
    </lineage>
</organism>
<dbReference type="AlphaFoldDB" id="A0AAV7GPT1"/>
<dbReference type="EMBL" id="JAGFBR010000012">
    <property type="protein sequence ID" value="KAH0458337.1"/>
    <property type="molecule type" value="Genomic_DNA"/>
</dbReference>
<gene>
    <name evidence="2" type="ORF">IEQ34_013652</name>
</gene>
<name>A0AAV7GPT1_DENCH</name>
<accession>A0AAV7GPT1</accession>
<keyword evidence="3" id="KW-1185">Reference proteome</keyword>
<evidence type="ECO:0000313" key="3">
    <source>
        <dbReference type="Proteomes" id="UP000775213"/>
    </source>
</evidence>
<evidence type="ECO:0000256" key="1">
    <source>
        <dbReference type="SAM" id="MobiDB-lite"/>
    </source>
</evidence>
<protein>
    <submittedName>
        <fullName evidence="2">Uncharacterized protein</fullName>
    </submittedName>
</protein>
<sequence length="225" mass="24659">MESKVKSLESSVLTVARDEQRQSESSKKVVSNEAWIIASSGKAFGYNFFAAFNELNRGNSSPMAELPPFQRGPMYSTYSELRDWKLRMKKAGLNPSTPIPVQVKKPSAGRSAAEQTTDFRKENRKPSPLATQSFEPSKLAPPAPEMKRAGSVTAGKREEKGSRVPRGGSGRVDDLLVMRNCSSYQEPSSRCVEEGKGAKEGRKGIFGKTFTGFRRSTAKATGWLG</sequence>
<feature type="compositionally biased region" description="Basic and acidic residues" evidence="1">
    <location>
        <begin position="16"/>
        <end position="27"/>
    </location>
</feature>
<reference evidence="2 3" key="1">
    <citation type="journal article" date="2021" name="Hortic Res">
        <title>Chromosome-scale assembly of the Dendrobium chrysotoxum genome enhances the understanding of orchid evolution.</title>
        <authorList>
            <person name="Zhang Y."/>
            <person name="Zhang G.Q."/>
            <person name="Zhang D."/>
            <person name="Liu X.D."/>
            <person name="Xu X.Y."/>
            <person name="Sun W.H."/>
            <person name="Yu X."/>
            <person name="Zhu X."/>
            <person name="Wang Z.W."/>
            <person name="Zhao X."/>
            <person name="Zhong W.Y."/>
            <person name="Chen H."/>
            <person name="Yin W.L."/>
            <person name="Huang T."/>
            <person name="Niu S.C."/>
            <person name="Liu Z.J."/>
        </authorList>
    </citation>
    <scope>NUCLEOTIDE SEQUENCE [LARGE SCALE GENOMIC DNA]</scope>
    <source>
        <strain evidence="2">Lindl</strain>
    </source>
</reference>
<comment type="caution">
    <text evidence="2">The sequence shown here is derived from an EMBL/GenBank/DDBJ whole genome shotgun (WGS) entry which is preliminary data.</text>
</comment>
<proteinExistence type="predicted"/>
<dbReference type="Proteomes" id="UP000775213">
    <property type="component" value="Unassembled WGS sequence"/>
</dbReference>
<feature type="region of interest" description="Disordered" evidence="1">
    <location>
        <begin position="1"/>
        <end position="28"/>
    </location>
</feature>